<dbReference type="AlphaFoldDB" id="A0A9J5ZI87"/>
<comment type="caution">
    <text evidence="2">The sequence shown here is derived from an EMBL/GenBank/DDBJ whole genome shotgun (WGS) entry which is preliminary data.</text>
</comment>
<feature type="compositionally biased region" description="Polar residues" evidence="1">
    <location>
        <begin position="88"/>
        <end position="100"/>
    </location>
</feature>
<sequence>SNHPLSSLPPYANGDPFTPSPSPPHIINPNSTSFSQAPPSPIETSIPTNSPKPSLKKYTTPQDQDLDTTPLSPPHPQIRKRPRKHIDSISQAQLNKAVESSTKRHHSDKSPVHPPSSPIMLDFEPEKYTKDFFLEGTGGMRHLSGYGDY</sequence>
<evidence type="ECO:0000313" key="2">
    <source>
        <dbReference type="EMBL" id="KAG5610542.1"/>
    </source>
</evidence>
<proteinExistence type="predicted"/>
<feature type="compositionally biased region" description="Polar residues" evidence="1">
    <location>
        <begin position="34"/>
        <end position="52"/>
    </location>
</feature>
<dbReference type="EMBL" id="JACXVP010000004">
    <property type="protein sequence ID" value="KAG5610542.1"/>
    <property type="molecule type" value="Genomic_DNA"/>
</dbReference>
<reference evidence="2 3" key="1">
    <citation type="submission" date="2020-09" db="EMBL/GenBank/DDBJ databases">
        <title>De no assembly of potato wild relative species, Solanum commersonii.</title>
        <authorList>
            <person name="Cho K."/>
        </authorList>
    </citation>
    <scope>NUCLEOTIDE SEQUENCE [LARGE SCALE GENOMIC DNA]</scope>
    <source>
        <strain evidence="2">LZ3.2</strain>
        <tissue evidence="2">Leaf</tissue>
    </source>
</reference>
<evidence type="ECO:0000256" key="1">
    <source>
        <dbReference type="SAM" id="MobiDB-lite"/>
    </source>
</evidence>
<feature type="non-terminal residue" evidence="2">
    <location>
        <position position="1"/>
    </location>
</feature>
<protein>
    <submittedName>
        <fullName evidence="2">Uncharacterized protein</fullName>
    </submittedName>
</protein>
<accession>A0A9J5ZI87</accession>
<feature type="region of interest" description="Disordered" evidence="1">
    <location>
        <begin position="1"/>
        <end position="120"/>
    </location>
</feature>
<dbReference type="Proteomes" id="UP000824120">
    <property type="component" value="Chromosome 4"/>
</dbReference>
<feature type="compositionally biased region" description="Low complexity" evidence="1">
    <location>
        <begin position="59"/>
        <end position="70"/>
    </location>
</feature>
<gene>
    <name evidence="2" type="ORF">H5410_021823</name>
</gene>
<evidence type="ECO:0000313" key="3">
    <source>
        <dbReference type="Proteomes" id="UP000824120"/>
    </source>
</evidence>
<name>A0A9J5ZI87_SOLCO</name>
<keyword evidence="3" id="KW-1185">Reference proteome</keyword>
<organism evidence="2 3">
    <name type="scientific">Solanum commersonii</name>
    <name type="common">Commerson's wild potato</name>
    <name type="synonym">Commerson's nightshade</name>
    <dbReference type="NCBI Taxonomy" id="4109"/>
    <lineage>
        <taxon>Eukaryota</taxon>
        <taxon>Viridiplantae</taxon>
        <taxon>Streptophyta</taxon>
        <taxon>Embryophyta</taxon>
        <taxon>Tracheophyta</taxon>
        <taxon>Spermatophyta</taxon>
        <taxon>Magnoliopsida</taxon>
        <taxon>eudicotyledons</taxon>
        <taxon>Gunneridae</taxon>
        <taxon>Pentapetalae</taxon>
        <taxon>asterids</taxon>
        <taxon>lamiids</taxon>
        <taxon>Solanales</taxon>
        <taxon>Solanaceae</taxon>
        <taxon>Solanoideae</taxon>
        <taxon>Solaneae</taxon>
        <taxon>Solanum</taxon>
    </lineage>
</organism>